<accession>C5PB67</accession>
<dbReference type="AlphaFoldDB" id="C5PB67"/>
<reference evidence="1 2" key="1">
    <citation type="journal article" date="2009" name="Genome Res.">
        <title>Comparative genomic analyses of the human fungal pathogens Coccidioides and their relatives.</title>
        <authorList>
            <person name="Sharpton T.J."/>
            <person name="Stajich J.E."/>
            <person name="Rounsley S.D."/>
            <person name="Gardner M.J."/>
            <person name="Wortman J.R."/>
            <person name="Jordar V.S."/>
            <person name="Maiti R."/>
            <person name="Kodira C.D."/>
            <person name="Neafsey D.E."/>
            <person name="Zeng Q."/>
            <person name="Hung C.-Y."/>
            <person name="McMahan C."/>
            <person name="Muszewska A."/>
            <person name="Grynberg M."/>
            <person name="Mandel M.A."/>
            <person name="Kellner E.M."/>
            <person name="Barker B.M."/>
            <person name="Galgiani J.N."/>
            <person name="Orbach M.J."/>
            <person name="Kirkland T.N."/>
            <person name="Cole G.T."/>
            <person name="Henn M.R."/>
            <person name="Birren B.W."/>
            <person name="Taylor J.W."/>
        </authorList>
    </citation>
    <scope>NUCLEOTIDE SEQUENCE [LARGE SCALE GENOMIC DNA]</scope>
    <source>
        <strain evidence="2">C735</strain>
    </source>
</reference>
<dbReference type="InterPro" id="IPR029068">
    <property type="entry name" value="Glyas_Bleomycin-R_OHBP_Dase"/>
</dbReference>
<dbReference type="PANTHER" id="PTHR36503">
    <property type="entry name" value="BLR2520 PROTEIN"/>
    <property type="match status" value="1"/>
</dbReference>
<dbReference type="VEuPathDB" id="FungiDB:CPC735_042950"/>
<dbReference type="HOGENOM" id="CLU_046006_21_0_1"/>
<name>C5PB67_COCP7</name>
<gene>
    <name evidence="1" type="ORF">CPC735_042950</name>
</gene>
<dbReference type="KEGG" id="cpw:9693479"/>
<dbReference type="Proteomes" id="UP000009084">
    <property type="component" value="Unassembled WGS sequence"/>
</dbReference>
<dbReference type="CDD" id="cd09012">
    <property type="entry name" value="VOC_like"/>
    <property type="match status" value="1"/>
</dbReference>
<evidence type="ECO:0008006" key="3">
    <source>
        <dbReference type="Google" id="ProtNLM"/>
    </source>
</evidence>
<comment type="caution">
    <text evidence="1">The sequence shown here is derived from an EMBL/GenBank/DDBJ whole genome shotgun (WGS) entry which is preliminary data.</text>
</comment>
<protein>
    <recommendedName>
        <fullName evidence="3">Glyoxalase/bleomycin resistance protein/dioxygenase</fullName>
    </recommendedName>
</protein>
<dbReference type="Gene3D" id="3.10.180.10">
    <property type="entry name" value="2,3-Dihydroxybiphenyl 1,2-Dioxygenase, domain 1"/>
    <property type="match status" value="1"/>
</dbReference>
<dbReference type="EMBL" id="ACFW01000035">
    <property type="protein sequence ID" value="EER25851.1"/>
    <property type="molecule type" value="Genomic_DNA"/>
</dbReference>
<dbReference type="OrthoDB" id="4181370at2759"/>
<sequence>MAFPVFINLSTTKLSAATTFYETMGFIKHPFFSSEHGHAMVHSRNHDIVVMISSADHFQKFIPASRRIPETTIDEVSKNVVLLGLPAKSKQEVDELVERAASAGGKAFPAVKVEGCDESMMYTRAFADLDGYLWEMVWCEEGMVKIADEALSKRIEELEKKSDA</sequence>
<proteinExistence type="predicted"/>
<dbReference type="PANTHER" id="PTHR36503:SF2">
    <property type="entry name" value="BLR2408 PROTEIN"/>
    <property type="match status" value="1"/>
</dbReference>
<dbReference type="SUPFAM" id="SSF54593">
    <property type="entry name" value="Glyoxalase/Bleomycin resistance protein/Dihydroxybiphenyl dioxygenase"/>
    <property type="match status" value="1"/>
</dbReference>
<evidence type="ECO:0000313" key="2">
    <source>
        <dbReference type="Proteomes" id="UP000009084"/>
    </source>
</evidence>
<evidence type="ECO:0000313" key="1">
    <source>
        <dbReference type="EMBL" id="EER25851.1"/>
    </source>
</evidence>
<organism evidence="1 2">
    <name type="scientific">Coccidioides posadasii (strain C735)</name>
    <name type="common">Valley fever fungus</name>
    <dbReference type="NCBI Taxonomy" id="222929"/>
    <lineage>
        <taxon>Eukaryota</taxon>
        <taxon>Fungi</taxon>
        <taxon>Dikarya</taxon>
        <taxon>Ascomycota</taxon>
        <taxon>Pezizomycotina</taxon>
        <taxon>Eurotiomycetes</taxon>
        <taxon>Eurotiomycetidae</taxon>
        <taxon>Onygenales</taxon>
        <taxon>Onygenaceae</taxon>
        <taxon>Coccidioides</taxon>
    </lineage>
</organism>